<evidence type="ECO:0000256" key="1">
    <source>
        <dbReference type="SAM" id="Phobius"/>
    </source>
</evidence>
<reference evidence="2 3" key="1">
    <citation type="journal article" date="2020" name="BMC Genomics">
        <title>Intraspecific diversification of the crop wild relative Brassica cretica Lam. using demographic model selection.</title>
        <authorList>
            <person name="Kioukis A."/>
            <person name="Michalopoulou V.A."/>
            <person name="Briers L."/>
            <person name="Pirintsos S."/>
            <person name="Studholme D.J."/>
            <person name="Pavlidis P."/>
            <person name="Sarris P.F."/>
        </authorList>
    </citation>
    <scope>NUCLEOTIDE SEQUENCE [LARGE SCALE GENOMIC DNA]</scope>
    <source>
        <strain evidence="3">cv. PFS-1207/04</strain>
    </source>
</reference>
<dbReference type="Proteomes" id="UP000266723">
    <property type="component" value="Unassembled WGS sequence"/>
</dbReference>
<keyword evidence="1" id="KW-1133">Transmembrane helix</keyword>
<keyword evidence="1" id="KW-0812">Transmembrane</keyword>
<proteinExistence type="predicted"/>
<keyword evidence="1" id="KW-0472">Membrane</keyword>
<comment type="caution">
    <text evidence="2">The sequence shown here is derived from an EMBL/GenBank/DDBJ whole genome shotgun (WGS) entry which is preliminary data.</text>
</comment>
<accession>A0ABQ7A9W5</accession>
<feature type="transmembrane region" description="Helical" evidence="1">
    <location>
        <begin position="28"/>
        <end position="48"/>
    </location>
</feature>
<dbReference type="EMBL" id="QGKV02002055">
    <property type="protein sequence ID" value="KAF3494468.1"/>
    <property type="molecule type" value="Genomic_DNA"/>
</dbReference>
<organism evidence="2 3">
    <name type="scientific">Brassica cretica</name>
    <name type="common">Mustard</name>
    <dbReference type="NCBI Taxonomy" id="69181"/>
    <lineage>
        <taxon>Eukaryota</taxon>
        <taxon>Viridiplantae</taxon>
        <taxon>Streptophyta</taxon>
        <taxon>Embryophyta</taxon>
        <taxon>Tracheophyta</taxon>
        <taxon>Spermatophyta</taxon>
        <taxon>Magnoliopsida</taxon>
        <taxon>eudicotyledons</taxon>
        <taxon>Gunneridae</taxon>
        <taxon>Pentapetalae</taxon>
        <taxon>rosids</taxon>
        <taxon>malvids</taxon>
        <taxon>Brassicales</taxon>
        <taxon>Brassicaceae</taxon>
        <taxon>Brassiceae</taxon>
        <taxon>Brassica</taxon>
    </lineage>
</organism>
<sequence length="49" mass="5623">MTELRTRYTVKLTIPAVTFRLQKGSDKLANFFNVFSVLVCVAIVEILYL</sequence>
<keyword evidence="3" id="KW-1185">Reference proteome</keyword>
<protein>
    <submittedName>
        <fullName evidence="2">Uncharacterized protein</fullName>
    </submittedName>
</protein>
<evidence type="ECO:0000313" key="3">
    <source>
        <dbReference type="Proteomes" id="UP000266723"/>
    </source>
</evidence>
<evidence type="ECO:0000313" key="2">
    <source>
        <dbReference type="EMBL" id="KAF3494468.1"/>
    </source>
</evidence>
<gene>
    <name evidence="2" type="ORF">DY000_02055432</name>
</gene>
<name>A0ABQ7A9W5_BRACR</name>